<comment type="subcellular location">
    <subcellularLocation>
        <location evidence="2">Cell membrane</location>
        <topology evidence="2">Lipid-anchor</topology>
        <topology evidence="2">GPI-anchor</topology>
    </subcellularLocation>
</comment>
<comment type="similarity">
    <text evidence="3 11">Belongs to the glycosyl hydrolase 17 family.</text>
</comment>
<dbReference type="EMBL" id="JBFOLJ010000001">
    <property type="protein sequence ID" value="KAL2556266.1"/>
    <property type="molecule type" value="Genomic_DNA"/>
</dbReference>
<feature type="domain" description="X8" evidence="14">
    <location>
        <begin position="367"/>
        <end position="449"/>
    </location>
</feature>
<keyword evidence="5" id="KW-0472">Membrane</keyword>
<dbReference type="Gene3D" id="1.20.58.1040">
    <property type="match status" value="1"/>
</dbReference>
<evidence type="ECO:0000256" key="13">
    <source>
        <dbReference type="SAM" id="SignalP"/>
    </source>
</evidence>
<evidence type="ECO:0000256" key="12">
    <source>
        <dbReference type="RuleBase" id="RU004336"/>
    </source>
</evidence>
<evidence type="ECO:0000256" key="11">
    <source>
        <dbReference type="RuleBase" id="RU004335"/>
    </source>
</evidence>
<evidence type="ECO:0000256" key="9">
    <source>
        <dbReference type="ARBA" id="ARBA00023157"/>
    </source>
</evidence>
<evidence type="ECO:0000313" key="16">
    <source>
        <dbReference type="Proteomes" id="UP001604277"/>
    </source>
</evidence>
<dbReference type="PANTHER" id="PTHR32227">
    <property type="entry name" value="GLUCAN ENDO-1,3-BETA-GLUCOSIDASE BG1-RELATED-RELATED"/>
    <property type="match status" value="1"/>
</dbReference>
<dbReference type="InterPro" id="IPR017853">
    <property type="entry name" value="GH"/>
</dbReference>
<dbReference type="Proteomes" id="UP001604277">
    <property type="component" value="Unassembled WGS sequence"/>
</dbReference>
<dbReference type="FunFam" id="3.20.20.80:FF:000002">
    <property type="entry name" value="Glucan endo-1,3-beta-glucosidase 3"/>
    <property type="match status" value="1"/>
</dbReference>
<reference evidence="16" key="1">
    <citation type="submission" date="2024-07" db="EMBL/GenBank/DDBJ databases">
        <title>Two chromosome-level genome assemblies of Korean endemic species Abeliophyllum distichum and Forsythia ovata (Oleaceae).</title>
        <authorList>
            <person name="Jang H."/>
        </authorList>
    </citation>
    <scope>NUCLEOTIDE SEQUENCE [LARGE SCALE GENOMIC DNA]</scope>
</reference>
<evidence type="ECO:0000256" key="1">
    <source>
        <dbReference type="ARBA" id="ARBA00000382"/>
    </source>
</evidence>
<evidence type="ECO:0000256" key="8">
    <source>
        <dbReference type="ARBA" id="ARBA00022821"/>
    </source>
</evidence>
<dbReference type="InterPro" id="IPR000490">
    <property type="entry name" value="Glyco_hydro_17"/>
</dbReference>
<evidence type="ECO:0000256" key="2">
    <source>
        <dbReference type="ARBA" id="ARBA00004609"/>
    </source>
</evidence>
<keyword evidence="5" id="KW-0449">Lipoprotein</keyword>
<sequence length="492" mass="53515">MQKFLAFMFPLLLSVYVQGVDGSIGVNYGTVANNLPAPEQVAHFLLESTIINRVRLFDANPEMLKAFAHTGIAITVTVPNDQIPHLTKLNFAQQWVKTNIVPHVPATNIVRILVGNEVLSTANKLFIVNLVPAMQVLHTALVGELLDRRIQISTPHSLGILADSSPPSTGKFREGYDSHVLKPLLSFLKATNSPFMINPYPFFGSSADILDYALFRPNAGVLDENTKLTYANMLDGQLDAVFSAMKLLGFTDVDIVIAETGWPSKGDTGQAGVDAESAAEYNRKLVQHVTSGIGTPLMPNRTFETYIFALFNEDLKPGPMCERNFGLFQPDLTPVYNIGILRPTAKANFPSYPTPAVRPMPAPKGKTWCVPKSGADEEALKRNIDYACGLDMEYCEPIQGSGACFYPNTVRAHAAYAMNAYFQAMGRNDFDCDFRQTGAVTNKDPSCLASKRLGPSCTVGGVAHGVFWANSSLHSAVFDSAVGASEQSSHVE</sequence>
<feature type="signal peptide" evidence="13">
    <location>
        <begin position="1"/>
        <end position="19"/>
    </location>
</feature>
<dbReference type="SUPFAM" id="SSF51445">
    <property type="entry name" value="(Trans)glycosidases"/>
    <property type="match status" value="1"/>
</dbReference>
<keyword evidence="7 12" id="KW-0378">Hydrolase</keyword>
<keyword evidence="16" id="KW-1185">Reference proteome</keyword>
<dbReference type="FunFam" id="1.20.58.1040:FF:000003">
    <property type="entry name" value="glucan endo-1,3-beta-glucosidase 7"/>
    <property type="match status" value="1"/>
</dbReference>
<dbReference type="GO" id="GO:0098552">
    <property type="term" value="C:side of membrane"/>
    <property type="evidence" value="ECO:0007669"/>
    <property type="project" value="UniProtKB-KW"/>
</dbReference>
<feature type="chain" id="PRO_5044765741" description="glucan endo-1,3-beta-D-glucosidase" evidence="13">
    <location>
        <begin position="20"/>
        <end position="492"/>
    </location>
</feature>
<proteinExistence type="inferred from homology"/>
<dbReference type="Pfam" id="PF07983">
    <property type="entry name" value="X8"/>
    <property type="match status" value="1"/>
</dbReference>
<evidence type="ECO:0000256" key="6">
    <source>
        <dbReference type="ARBA" id="ARBA00022729"/>
    </source>
</evidence>
<dbReference type="GO" id="GO:0006952">
    <property type="term" value="P:defense response"/>
    <property type="evidence" value="ECO:0007669"/>
    <property type="project" value="UniProtKB-KW"/>
</dbReference>
<dbReference type="PROSITE" id="PS00587">
    <property type="entry name" value="GLYCOSYL_HYDROL_F17"/>
    <property type="match status" value="1"/>
</dbReference>
<keyword evidence="8" id="KW-0611">Plant defense</keyword>
<evidence type="ECO:0000313" key="15">
    <source>
        <dbReference type="EMBL" id="KAL2556266.1"/>
    </source>
</evidence>
<gene>
    <name evidence="15" type="ORF">Fot_01005</name>
</gene>
<dbReference type="Gene3D" id="3.20.20.80">
    <property type="entry name" value="Glycosidases"/>
    <property type="match status" value="1"/>
</dbReference>
<keyword evidence="5" id="KW-0325">Glycoprotein</keyword>
<name>A0ABD1X388_9LAMI</name>
<dbReference type="SMART" id="SM00768">
    <property type="entry name" value="X8"/>
    <property type="match status" value="1"/>
</dbReference>
<dbReference type="EC" id="3.2.1.39" evidence="4"/>
<dbReference type="Pfam" id="PF00332">
    <property type="entry name" value="Glyco_hydro_17"/>
    <property type="match status" value="1"/>
</dbReference>
<keyword evidence="10 12" id="KW-0326">Glycosidase</keyword>
<protein>
    <recommendedName>
        <fullName evidence="4">glucan endo-1,3-beta-D-glucosidase</fullName>
        <ecNumber evidence="4">3.2.1.39</ecNumber>
    </recommendedName>
</protein>
<comment type="catalytic activity">
    <reaction evidence="1">
        <text>Hydrolysis of (1-&gt;3)-beta-D-glucosidic linkages in (1-&gt;3)-beta-D-glucans.</text>
        <dbReference type="EC" id="3.2.1.39"/>
    </reaction>
</comment>
<evidence type="ECO:0000256" key="7">
    <source>
        <dbReference type="ARBA" id="ARBA00022801"/>
    </source>
</evidence>
<dbReference type="AlphaFoldDB" id="A0ABD1X388"/>
<evidence type="ECO:0000256" key="5">
    <source>
        <dbReference type="ARBA" id="ARBA00022622"/>
    </source>
</evidence>
<keyword evidence="9" id="KW-1015">Disulfide bond</keyword>
<keyword evidence="5" id="KW-0336">GPI-anchor</keyword>
<dbReference type="GO" id="GO:0042973">
    <property type="term" value="F:glucan endo-1,3-beta-D-glucosidase activity"/>
    <property type="evidence" value="ECO:0007669"/>
    <property type="project" value="UniProtKB-EC"/>
</dbReference>
<dbReference type="GO" id="GO:0005886">
    <property type="term" value="C:plasma membrane"/>
    <property type="evidence" value="ECO:0007669"/>
    <property type="project" value="UniProtKB-SubCell"/>
</dbReference>
<accession>A0ABD1X388</accession>
<evidence type="ECO:0000256" key="3">
    <source>
        <dbReference type="ARBA" id="ARBA00008773"/>
    </source>
</evidence>
<dbReference type="InterPro" id="IPR012946">
    <property type="entry name" value="X8"/>
</dbReference>
<organism evidence="15 16">
    <name type="scientific">Forsythia ovata</name>
    <dbReference type="NCBI Taxonomy" id="205694"/>
    <lineage>
        <taxon>Eukaryota</taxon>
        <taxon>Viridiplantae</taxon>
        <taxon>Streptophyta</taxon>
        <taxon>Embryophyta</taxon>
        <taxon>Tracheophyta</taxon>
        <taxon>Spermatophyta</taxon>
        <taxon>Magnoliopsida</taxon>
        <taxon>eudicotyledons</taxon>
        <taxon>Gunneridae</taxon>
        <taxon>Pentapetalae</taxon>
        <taxon>asterids</taxon>
        <taxon>lamiids</taxon>
        <taxon>Lamiales</taxon>
        <taxon>Oleaceae</taxon>
        <taxon>Forsythieae</taxon>
        <taxon>Forsythia</taxon>
    </lineage>
</organism>
<evidence type="ECO:0000256" key="10">
    <source>
        <dbReference type="ARBA" id="ARBA00023295"/>
    </source>
</evidence>
<evidence type="ECO:0000256" key="4">
    <source>
        <dbReference type="ARBA" id="ARBA00012780"/>
    </source>
</evidence>
<comment type="caution">
    <text evidence="15">The sequence shown here is derived from an EMBL/GenBank/DDBJ whole genome shotgun (WGS) entry which is preliminary data.</text>
</comment>
<dbReference type="InterPro" id="IPR044965">
    <property type="entry name" value="Glyco_hydro_17_plant"/>
</dbReference>
<evidence type="ECO:0000259" key="14">
    <source>
        <dbReference type="SMART" id="SM00768"/>
    </source>
</evidence>
<keyword evidence="6 13" id="KW-0732">Signal</keyword>